<feature type="domain" description="CusB-like beta-barrel" evidence="4">
    <location>
        <begin position="232"/>
        <end position="304"/>
    </location>
</feature>
<evidence type="ECO:0000259" key="4">
    <source>
        <dbReference type="Pfam" id="PF25954"/>
    </source>
</evidence>
<dbReference type="Gene3D" id="1.10.287.470">
    <property type="entry name" value="Helix hairpin bin"/>
    <property type="match status" value="1"/>
</dbReference>
<name>A0A5C1YM59_9PROT</name>
<dbReference type="Pfam" id="PF25973">
    <property type="entry name" value="BSH_CzcB"/>
    <property type="match status" value="1"/>
</dbReference>
<dbReference type="InterPro" id="IPR006143">
    <property type="entry name" value="RND_pump_MFP"/>
</dbReference>
<evidence type="ECO:0000313" key="7">
    <source>
        <dbReference type="Proteomes" id="UP000324536"/>
    </source>
</evidence>
<dbReference type="KEGG" id="acek:FLP30_04100"/>
<keyword evidence="3" id="KW-1133">Transmembrane helix</keyword>
<organism evidence="6 7">
    <name type="scientific">Acetobacter vaccinii</name>
    <dbReference type="NCBI Taxonomy" id="2592655"/>
    <lineage>
        <taxon>Bacteria</taxon>
        <taxon>Pseudomonadati</taxon>
        <taxon>Pseudomonadota</taxon>
        <taxon>Alphaproteobacteria</taxon>
        <taxon>Acetobacterales</taxon>
        <taxon>Acetobacteraceae</taxon>
        <taxon>Acetobacter</taxon>
    </lineage>
</organism>
<dbReference type="OrthoDB" id="9806939at2"/>
<dbReference type="NCBIfam" id="TIGR01730">
    <property type="entry name" value="RND_mfp"/>
    <property type="match status" value="1"/>
</dbReference>
<feature type="transmembrane region" description="Helical" evidence="3">
    <location>
        <begin position="7"/>
        <end position="27"/>
    </location>
</feature>
<dbReference type="SUPFAM" id="SSF111369">
    <property type="entry name" value="HlyD-like secretion proteins"/>
    <property type="match status" value="1"/>
</dbReference>
<evidence type="ECO:0000256" key="1">
    <source>
        <dbReference type="ARBA" id="ARBA00009477"/>
    </source>
</evidence>
<evidence type="ECO:0000259" key="5">
    <source>
        <dbReference type="Pfam" id="PF25973"/>
    </source>
</evidence>
<dbReference type="Gene3D" id="2.40.30.170">
    <property type="match status" value="1"/>
</dbReference>
<evidence type="ECO:0000256" key="3">
    <source>
        <dbReference type="SAM" id="Phobius"/>
    </source>
</evidence>
<keyword evidence="3" id="KW-0812">Transmembrane</keyword>
<dbReference type="GO" id="GO:0015562">
    <property type="term" value="F:efflux transmembrane transporter activity"/>
    <property type="evidence" value="ECO:0007669"/>
    <property type="project" value="TreeGrafter"/>
</dbReference>
<dbReference type="InterPro" id="IPR058792">
    <property type="entry name" value="Beta-barrel_RND_2"/>
</dbReference>
<accession>A0A5C1YM59</accession>
<dbReference type="PANTHER" id="PTHR30469">
    <property type="entry name" value="MULTIDRUG RESISTANCE PROTEIN MDTA"/>
    <property type="match status" value="1"/>
</dbReference>
<feature type="region of interest" description="Disordered" evidence="2">
    <location>
        <begin position="372"/>
        <end position="406"/>
    </location>
</feature>
<evidence type="ECO:0000313" key="6">
    <source>
        <dbReference type="EMBL" id="QEO17023.1"/>
    </source>
</evidence>
<evidence type="ECO:0000256" key="2">
    <source>
        <dbReference type="SAM" id="MobiDB-lite"/>
    </source>
</evidence>
<dbReference type="InterPro" id="IPR058647">
    <property type="entry name" value="BSH_CzcB-like"/>
</dbReference>
<dbReference type="RefSeq" id="WP_149278702.1">
    <property type="nucleotide sequence ID" value="NZ_CP043506.1"/>
</dbReference>
<keyword evidence="3" id="KW-0472">Membrane</keyword>
<dbReference type="PANTHER" id="PTHR30469:SF37">
    <property type="entry name" value="RAGD PROTEIN"/>
    <property type="match status" value="1"/>
</dbReference>
<dbReference type="EMBL" id="CP043506">
    <property type="protein sequence ID" value="QEO17023.1"/>
    <property type="molecule type" value="Genomic_DNA"/>
</dbReference>
<dbReference type="GO" id="GO:1990281">
    <property type="term" value="C:efflux pump complex"/>
    <property type="evidence" value="ECO:0007669"/>
    <property type="project" value="TreeGrafter"/>
</dbReference>
<dbReference type="AlphaFoldDB" id="A0A5C1YM59"/>
<keyword evidence="7" id="KW-1185">Reference proteome</keyword>
<feature type="domain" description="CzcB-like barrel-sandwich hybrid" evidence="5">
    <location>
        <begin position="75"/>
        <end position="205"/>
    </location>
</feature>
<protein>
    <submittedName>
        <fullName evidence="6">Efflux RND transporter periplasmic adaptor subunit</fullName>
    </submittedName>
</protein>
<reference evidence="6 7" key="1">
    <citation type="submission" date="2019-09" db="EMBL/GenBank/DDBJ databases">
        <title>Genome sequencing of strain KACC 21233.</title>
        <authorList>
            <person name="Heo J."/>
            <person name="Kim S.-J."/>
            <person name="Kim J.-S."/>
            <person name="Hong S.-B."/>
            <person name="Kwon S.-W."/>
        </authorList>
    </citation>
    <scope>NUCLEOTIDE SEQUENCE [LARGE SCALE GENOMIC DNA]</scope>
    <source>
        <strain evidence="6 7">KACC 21233</strain>
    </source>
</reference>
<proteinExistence type="inferred from homology"/>
<sequence length="406" mass="43633">MSFSRKGRIFVILVVTVMVADIGYLLVQRARNAVHIQETASYAAVPDVAVVQPKPAPDTLSMTLPGTISAWYEAPIYAQASGYVKMWYRDYGAQVKKGDVLAELKTPRLDAEYAQAQADLKVAQAKYGLASITATRWRSMGQSQAVSGQSVSVQNANEKSSHAELEAAQHKVDQIGAQVQFKTIEAPFDGVVISRNINVGDYVGAGSGNMNANGTSSELFTVADTHAMRLFVSVPETFSSILKPGLVARVVVPQFPDKVFIAKFLTIAKGFDPNTRTVVTEFSIDNADQKLWPGSFASVTLTAPADKGVYTVPTGALVFQEHGMQVAVVDGHDVAHYRNITVGRMADAYTEVSAGVVPGDRIINNPPADLLDGQTVRPTKPEKGYLDTAHAKGGTPAGDDEEEEEE</sequence>
<dbReference type="Pfam" id="PF25954">
    <property type="entry name" value="Beta-barrel_RND_2"/>
    <property type="match status" value="1"/>
</dbReference>
<dbReference type="Gene3D" id="2.40.420.20">
    <property type="match status" value="1"/>
</dbReference>
<gene>
    <name evidence="6" type="ORF">FLP30_04100</name>
</gene>
<comment type="similarity">
    <text evidence="1">Belongs to the membrane fusion protein (MFP) (TC 8.A.1) family.</text>
</comment>
<dbReference type="Gene3D" id="2.40.50.100">
    <property type="match status" value="1"/>
</dbReference>
<dbReference type="Proteomes" id="UP000324536">
    <property type="component" value="Chromosome"/>
</dbReference>